<proteinExistence type="predicted"/>
<name>A0A9P4SE12_9PEZI</name>
<evidence type="ECO:0000313" key="1">
    <source>
        <dbReference type="EMBL" id="KAF2841041.1"/>
    </source>
</evidence>
<dbReference type="EMBL" id="MU006092">
    <property type="protein sequence ID" value="KAF2841041.1"/>
    <property type="molecule type" value="Genomic_DNA"/>
</dbReference>
<dbReference type="Proteomes" id="UP000799429">
    <property type="component" value="Unassembled WGS sequence"/>
</dbReference>
<feature type="non-terminal residue" evidence="1">
    <location>
        <position position="1"/>
    </location>
</feature>
<organism evidence="1 2">
    <name type="scientific">Patellaria atrata CBS 101060</name>
    <dbReference type="NCBI Taxonomy" id="1346257"/>
    <lineage>
        <taxon>Eukaryota</taxon>
        <taxon>Fungi</taxon>
        <taxon>Dikarya</taxon>
        <taxon>Ascomycota</taxon>
        <taxon>Pezizomycotina</taxon>
        <taxon>Dothideomycetes</taxon>
        <taxon>Dothideomycetes incertae sedis</taxon>
        <taxon>Patellariales</taxon>
        <taxon>Patellariaceae</taxon>
        <taxon>Patellaria</taxon>
    </lineage>
</organism>
<accession>A0A9P4SE12</accession>
<comment type="caution">
    <text evidence="1">The sequence shown here is derived from an EMBL/GenBank/DDBJ whole genome shotgun (WGS) entry which is preliminary data.</text>
</comment>
<evidence type="ECO:0000313" key="2">
    <source>
        <dbReference type="Proteomes" id="UP000799429"/>
    </source>
</evidence>
<keyword evidence="2" id="KW-1185">Reference proteome</keyword>
<protein>
    <submittedName>
        <fullName evidence="1">Uncharacterized protein</fullName>
    </submittedName>
</protein>
<dbReference type="OrthoDB" id="3921271at2759"/>
<reference evidence="1" key="1">
    <citation type="journal article" date="2020" name="Stud. Mycol.">
        <title>101 Dothideomycetes genomes: a test case for predicting lifestyles and emergence of pathogens.</title>
        <authorList>
            <person name="Haridas S."/>
            <person name="Albert R."/>
            <person name="Binder M."/>
            <person name="Bloem J."/>
            <person name="Labutti K."/>
            <person name="Salamov A."/>
            <person name="Andreopoulos B."/>
            <person name="Baker S."/>
            <person name="Barry K."/>
            <person name="Bills G."/>
            <person name="Bluhm B."/>
            <person name="Cannon C."/>
            <person name="Castanera R."/>
            <person name="Culley D."/>
            <person name="Daum C."/>
            <person name="Ezra D."/>
            <person name="Gonzalez J."/>
            <person name="Henrissat B."/>
            <person name="Kuo A."/>
            <person name="Liang C."/>
            <person name="Lipzen A."/>
            <person name="Lutzoni F."/>
            <person name="Magnuson J."/>
            <person name="Mondo S."/>
            <person name="Nolan M."/>
            <person name="Ohm R."/>
            <person name="Pangilinan J."/>
            <person name="Park H.-J."/>
            <person name="Ramirez L."/>
            <person name="Alfaro M."/>
            <person name="Sun H."/>
            <person name="Tritt A."/>
            <person name="Yoshinaga Y."/>
            <person name="Zwiers L.-H."/>
            <person name="Turgeon B."/>
            <person name="Goodwin S."/>
            <person name="Spatafora J."/>
            <person name="Crous P."/>
            <person name="Grigoriev I."/>
        </authorList>
    </citation>
    <scope>NUCLEOTIDE SEQUENCE</scope>
    <source>
        <strain evidence="1">CBS 101060</strain>
    </source>
</reference>
<dbReference type="AlphaFoldDB" id="A0A9P4SE12"/>
<sequence>RPIDARYTCTVSSDCAIINRGNCCGYYPVCANAKAQFTPKDACPGPGYVSVCGFPEISACECRQGGCYALQGKQTVGVPPTEGAPV</sequence>
<gene>
    <name evidence="1" type="ORF">M501DRAFT_931011</name>
</gene>